<feature type="transmembrane region" description="Helical" evidence="8">
    <location>
        <begin position="92"/>
        <end position="111"/>
    </location>
</feature>
<evidence type="ECO:0000256" key="4">
    <source>
        <dbReference type="ARBA" id="ARBA00022692"/>
    </source>
</evidence>
<evidence type="ECO:0000256" key="7">
    <source>
        <dbReference type="ARBA" id="ARBA00023177"/>
    </source>
</evidence>
<feature type="transmembrane region" description="Helical" evidence="8">
    <location>
        <begin position="284"/>
        <end position="303"/>
    </location>
</feature>
<keyword evidence="12" id="KW-1185">Reference proteome</keyword>
<comment type="subcellular location">
    <subcellularLocation>
        <location evidence="1">Membrane</location>
        <topology evidence="1">Multi-pass membrane protein</topology>
    </subcellularLocation>
</comment>
<dbReference type="GO" id="GO:0016020">
    <property type="term" value="C:membrane"/>
    <property type="evidence" value="ECO:0007669"/>
    <property type="project" value="UniProtKB-SubCell"/>
</dbReference>
<name>A0A6L9MHW4_9HYPH</name>
<evidence type="ECO:0000256" key="8">
    <source>
        <dbReference type="SAM" id="Phobius"/>
    </source>
</evidence>
<feature type="transmembrane region" description="Helical" evidence="8">
    <location>
        <begin position="240"/>
        <end position="264"/>
    </location>
</feature>
<dbReference type="RefSeq" id="WP_163044180.1">
    <property type="nucleotide sequence ID" value="NZ_JAAAMJ010000008.1"/>
</dbReference>
<evidence type="ECO:0000256" key="5">
    <source>
        <dbReference type="ARBA" id="ARBA00022989"/>
    </source>
</evidence>
<sequence>MTFRKTLTLAGVFVGLAATAAFAQDAAPDVAVVAAEAAAPAPAVQPDVTYIFNTLLFLIGGFLVMFMAAGFAMLEAGLVRSKNVSMQCLKNVALYAIAGIMYWVVGYNLMYTGVDGGYIGSFGPYAFDPVGGDNLATGYSTASDWFFQMVFVAATASIVSGTLAERIRLWPFLLFTAILTGIIYPISGSWQWGAGWLSEMGFSDFAGSTIVHSVGGWAALAGAILLGARKGRFGADGRGIAMPGSSIPLATLGTFILWLGWFGFNGASQLAMGTITDVTDVSRIFANTNFAAAGGVVASMILLQVIYKRVDVTMVLNGALAGLVSITAEPLAPSPLAAILIGAVGGVIVVVAVPLLDKLKIDDVVGAIPVHLFAGIWGTLAVPLTNADASFVTQLIGVVSYGVFAFFGSLIVWGIIKAVIGIRVSEEEEALGLDRTEIGVEAYPEFTGARG</sequence>
<proteinExistence type="inferred from homology"/>
<evidence type="ECO:0000259" key="10">
    <source>
        <dbReference type="Pfam" id="PF00909"/>
    </source>
</evidence>
<evidence type="ECO:0000256" key="6">
    <source>
        <dbReference type="ARBA" id="ARBA00023136"/>
    </source>
</evidence>
<dbReference type="PANTHER" id="PTHR11730:SF62">
    <property type="entry name" value="AMMONIUM TRANSPORTER SLL1017-RELATED"/>
    <property type="match status" value="1"/>
</dbReference>
<feature type="chain" id="PRO_5026754247" evidence="9">
    <location>
        <begin position="24"/>
        <end position="451"/>
    </location>
</feature>
<dbReference type="PANTHER" id="PTHR11730">
    <property type="entry name" value="AMMONIUM TRANSPORTER"/>
    <property type="match status" value="1"/>
</dbReference>
<reference evidence="11 12" key="1">
    <citation type="submission" date="2020-01" db="EMBL/GenBank/DDBJ databases">
        <title>Genomes of bacteria type strains.</title>
        <authorList>
            <person name="Chen J."/>
            <person name="Zhu S."/>
            <person name="Chen J."/>
        </authorList>
    </citation>
    <scope>NUCLEOTIDE SEQUENCE [LARGE SCALE GENOMIC DNA]</scope>
    <source>
        <strain evidence="11 12">KCTC 52919</strain>
    </source>
</reference>
<dbReference type="Gene3D" id="1.10.3430.10">
    <property type="entry name" value="Ammonium transporter AmtB like domains"/>
    <property type="match status" value="1"/>
</dbReference>
<feature type="transmembrane region" description="Helical" evidence="8">
    <location>
        <begin position="310"/>
        <end position="328"/>
    </location>
</feature>
<accession>A0A6L9MHW4</accession>
<dbReference type="InterPro" id="IPR024041">
    <property type="entry name" value="NH4_transpt_AmtB-like_dom"/>
</dbReference>
<evidence type="ECO:0000313" key="11">
    <source>
        <dbReference type="EMBL" id="NDV87429.1"/>
    </source>
</evidence>
<feature type="transmembrane region" description="Helical" evidence="8">
    <location>
        <begin position="170"/>
        <end position="190"/>
    </location>
</feature>
<evidence type="ECO:0000313" key="12">
    <source>
        <dbReference type="Proteomes" id="UP000476332"/>
    </source>
</evidence>
<keyword evidence="6 8" id="KW-0472">Membrane</keyword>
<dbReference type="GO" id="GO:0008519">
    <property type="term" value="F:ammonium channel activity"/>
    <property type="evidence" value="ECO:0007669"/>
    <property type="project" value="InterPro"/>
</dbReference>
<keyword evidence="9" id="KW-0732">Signal</keyword>
<feature type="transmembrane region" description="Helical" evidence="8">
    <location>
        <begin position="145"/>
        <end position="163"/>
    </location>
</feature>
<keyword evidence="4 8" id="KW-0812">Transmembrane</keyword>
<dbReference type="GO" id="GO:0097272">
    <property type="term" value="P:ammonium homeostasis"/>
    <property type="evidence" value="ECO:0007669"/>
    <property type="project" value="TreeGrafter"/>
</dbReference>
<feature type="domain" description="Ammonium transporter AmtB-like" evidence="10">
    <location>
        <begin position="57"/>
        <end position="443"/>
    </location>
</feature>
<evidence type="ECO:0000256" key="1">
    <source>
        <dbReference type="ARBA" id="ARBA00004141"/>
    </source>
</evidence>
<evidence type="ECO:0000256" key="2">
    <source>
        <dbReference type="ARBA" id="ARBA00005887"/>
    </source>
</evidence>
<dbReference type="InterPro" id="IPR018047">
    <property type="entry name" value="Ammonium_transpt_CS"/>
</dbReference>
<feature type="transmembrane region" description="Helical" evidence="8">
    <location>
        <begin position="334"/>
        <end position="356"/>
    </location>
</feature>
<feature type="transmembrane region" description="Helical" evidence="8">
    <location>
        <begin position="368"/>
        <end position="385"/>
    </location>
</feature>
<feature type="transmembrane region" description="Helical" evidence="8">
    <location>
        <begin position="391"/>
        <end position="416"/>
    </location>
</feature>
<keyword evidence="7" id="KW-0924">Ammonia transport</keyword>
<dbReference type="Pfam" id="PF00909">
    <property type="entry name" value="Ammonium_transp"/>
    <property type="match status" value="1"/>
</dbReference>
<dbReference type="EMBL" id="JAAAMJ010000008">
    <property type="protein sequence ID" value="NDV87429.1"/>
    <property type="molecule type" value="Genomic_DNA"/>
</dbReference>
<keyword evidence="3" id="KW-0813">Transport</keyword>
<evidence type="ECO:0000256" key="9">
    <source>
        <dbReference type="SAM" id="SignalP"/>
    </source>
</evidence>
<protein>
    <submittedName>
        <fullName evidence="11">Ammonium transporter</fullName>
    </submittedName>
</protein>
<dbReference type="AlphaFoldDB" id="A0A6L9MHW4"/>
<comment type="similarity">
    <text evidence="2">Belongs to the ammonia transporter channel (TC 1.A.11.2) family.</text>
</comment>
<dbReference type="NCBIfam" id="TIGR03644">
    <property type="entry name" value="marine_trans_1"/>
    <property type="match status" value="1"/>
</dbReference>
<evidence type="ECO:0000256" key="3">
    <source>
        <dbReference type="ARBA" id="ARBA00022448"/>
    </source>
</evidence>
<organism evidence="11 12">
    <name type="scientific">Aurantimonas aggregata</name>
    <dbReference type="NCBI Taxonomy" id="2047720"/>
    <lineage>
        <taxon>Bacteria</taxon>
        <taxon>Pseudomonadati</taxon>
        <taxon>Pseudomonadota</taxon>
        <taxon>Alphaproteobacteria</taxon>
        <taxon>Hyphomicrobiales</taxon>
        <taxon>Aurantimonadaceae</taxon>
        <taxon>Aurantimonas</taxon>
    </lineage>
</organism>
<dbReference type="SUPFAM" id="SSF111352">
    <property type="entry name" value="Ammonium transporter"/>
    <property type="match status" value="1"/>
</dbReference>
<dbReference type="InterPro" id="IPR019879">
    <property type="entry name" value="Ammonium_transptr_marine"/>
</dbReference>
<feature type="transmembrane region" description="Helical" evidence="8">
    <location>
        <begin position="210"/>
        <end position="228"/>
    </location>
</feature>
<dbReference type="PROSITE" id="PS01219">
    <property type="entry name" value="AMMONIUM_TRANSP"/>
    <property type="match status" value="1"/>
</dbReference>
<dbReference type="Proteomes" id="UP000476332">
    <property type="component" value="Unassembled WGS sequence"/>
</dbReference>
<gene>
    <name evidence="11" type="ORF">GTW51_12040</name>
</gene>
<feature type="signal peptide" evidence="9">
    <location>
        <begin position="1"/>
        <end position="23"/>
    </location>
</feature>
<keyword evidence="5 8" id="KW-1133">Transmembrane helix</keyword>
<comment type="caution">
    <text evidence="11">The sequence shown here is derived from an EMBL/GenBank/DDBJ whole genome shotgun (WGS) entry which is preliminary data.</text>
</comment>
<dbReference type="InterPro" id="IPR029020">
    <property type="entry name" value="Ammonium/urea_transptr"/>
</dbReference>
<feature type="transmembrane region" description="Helical" evidence="8">
    <location>
        <begin position="50"/>
        <end position="71"/>
    </location>
</feature>